<dbReference type="NCBIfam" id="NF004012">
    <property type="entry name" value="PRK05477.1-2"/>
    <property type="match status" value="1"/>
</dbReference>
<keyword evidence="6 10" id="KW-0648">Protein biosynthesis</keyword>
<evidence type="ECO:0000256" key="5">
    <source>
        <dbReference type="ARBA" id="ARBA00022840"/>
    </source>
</evidence>
<keyword evidence="3 10" id="KW-0436">Ligase</keyword>
<proteinExistence type="inferred from homology"/>
<dbReference type="InterPro" id="IPR023168">
    <property type="entry name" value="GatB_Yqey_C_2"/>
</dbReference>
<dbReference type="InterPro" id="IPR042114">
    <property type="entry name" value="GatB_C_1"/>
</dbReference>
<dbReference type="Gene3D" id="1.10.150.380">
    <property type="entry name" value="GatB domain, N-terminal subdomain"/>
    <property type="match status" value="1"/>
</dbReference>
<comment type="subunit">
    <text evidence="2 10">Heterotrimer of A, B and C subunits.</text>
</comment>
<comment type="catalytic activity">
    <reaction evidence="8 10">
        <text>L-aspartyl-tRNA(Asn) + L-glutamine + ATP + H2O = L-asparaginyl-tRNA(Asn) + L-glutamate + ADP + phosphate + 2 H(+)</text>
        <dbReference type="Rhea" id="RHEA:14513"/>
        <dbReference type="Rhea" id="RHEA-COMP:9674"/>
        <dbReference type="Rhea" id="RHEA-COMP:9677"/>
        <dbReference type="ChEBI" id="CHEBI:15377"/>
        <dbReference type="ChEBI" id="CHEBI:15378"/>
        <dbReference type="ChEBI" id="CHEBI:29985"/>
        <dbReference type="ChEBI" id="CHEBI:30616"/>
        <dbReference type="ChEBI" id="CHEBI:43474"/>
        <dbReference type="ChEBI" id="CHEBI:58359"/>
        <dbReference type="ChEBI" id="CHEBI:78515"/>
        <dbReference type="ChEBI" id="CHEBI:78516"/>
        <dbReference type="ChEBI" id="CHEBI:456216"/>
    </reaction>
</comment>
<dbReference type="Gene3D" id="1.10.10.410">
    <property type="match status" value="1"/>
</dbReference>
<dbReference type="FunFam" id="1.10.10.410:FF:000001">
    <property type="entry name" value="Aspartyl/glutamyl-tRNA(Asn/Gln) amidotransferase subunit B"/>
    <property type="match status" value="1"/>
</dbReference>
<dbReference type="HAMAP" id="MF_00121">
    <property type="entry name" value="GatB"/>
    <property type="match status" value="1"/>
</dbReference>
<dbReference type="PANTHER" id="PTHR11659:SF4">
    <property type="entry name" value="ASPARTYL_GLUTAMYL-TRNA(GLN) AMIDOTRANSFERASE SUBUNIT B_E CATALYTIC DOMAIN-CONTAINING PROTEIN"/>
    <property type="match status" value="1"/>
</dbReference>
<comment type="caution">
    <text evidence="12">The sequence shown here is derived from an EMBL/GenBank/DDBJ whole genome shotgun (WGS) entry which is preliminary data.</text>
</comment>
<evidence type="ECO:0000256" key="4">
    <source>
        <dbReference type="ARBA" id="ARBA00022741"/>
    </source>
</evidence>
<reference evidence="12 13" key="1">
    <citation type="submission" date="2017-09" db="EMBL/GenBank/DDBJ databases">
        <title>Depth-based differentiation of microbial function through sediment-hosted aquifers and enrichment of novel symbionts in the deep terrestrial subsurface.</title>
        <authorList>
            <person name="Probst A.J."/>
            <person name="Ladd B."/>
            <person name="Jarett J.K."/>
            <person name="Geller-Mcgrath D.E."/>
            <person name="Sieber C.M."/>
            <person name="Emerson J.B."/>
            <person name="Anantharaman K."/>
            <person name="Thomas B.C."/>
            <person name="Malmstrom R."/>
            <person name="Stieglmeier M."/>
            <person name="Klingl A."/>
            <person name="Woyke T."/>
            <person name="Ryan C.M."/>
            <person name="Banfield J.F."/>
        </authorList>
    </citation>
    <scope>NUCLEOTIDE SEQUENCE [LARGE SCALE GENOMIC DNA]</scope>
    <source>
        <strain evidence="12">CG23_combo_of_CG06-09_8_20_14_all_37_13</strain>
    </source>
</reference>
<dbReference type="EC" id="6.3.5.-" evidence="10"/>
<evidence type="ECO:0000256" key="2">
    <source>
        <dbReference type="ARBA" id="ARBA00011123"/>
    </source>
</evidence>
<evidence type="ECO:0000259" key="11">
    <source>
        <dbReference type="SMART" id="SM00845"/>
    </source>
</evidence>
<dbReference type="InterPro" id="IPR006075">
    <property type="entry name" value="Asn/Gln-tRNA_Trfase_suB/E_cat"/>
</dbReference>
<dbReference type="NCBIfam" id="TIGR00133">
    <property type="entry name" value="gatB"/>
    <property type="match status" value="1"/>
</dbReference>
<organism evidence="12 13">
    <name type="scientific">Candidatus Portnoybacteria bacterium CG23_combo_of_CG06-09_8_20_14_all_37_13</name>
    <dbReference type="NCBI Taxonomy" id="1974819"/>
    <lineage>
        <taxon>Bacteria</taxon>
        <taxon>Candidatus Portnoyibacteriota</taxon>
    </lineage>
</organism>
<keyword evidence="5 10" id="KW-0067">ATP-binding</keyword>
<comment type="similarity">
    <text evidence="1 10">Belongs to the GatB/GatE family. GatB subfamily.</text>
</comment>
<dbReference type="GO" id="GO:0050567">
    <property type="term" value="F:glutaminyl-tRNA synthase (glutamine-hydrolyzing) activity"/>
    <property type="evidence" value="ECO:0007669"/>
    <property type="project" value="UniProtKB-UniRule"/>
</dbReference>
<dbReference type="Pfam" id="PF02934">
    <property type="entry name" value="GatB_N"/>
    <property type="match status" value="1"/>
</dbReference>
<dbReference type="GO" id="GO:0005524">
    <property type="term" value="F:ATP binding"/>
    <property type="evidence" value="ECO:0007669"/>
    <property type="project" value="UniProtKB-KW"/>
</dbReference>
<dbReference type="SUPFAM" id="SSF89095">
    <property type="entry name" value="GatB/YqeY motif"/>
    <property type="match status" value="1"/>
</dbReference>
<dbReference type="Pfam" id="PF02637">
    <property type="entry name" value="GatB_Yqey"/>
    <property type="match status" value="1"/>
</dbReference>
<dbReference type="InterPro" id="IPR017959">
    <property type="entry name" value="Asn/Gln-tRNA_amidoTrfase_suB/E"/>
</dbReference>
<dbReference type="Proteomes" id="UP000231480">
    <property type="component" value="Unassembled WGS sequence"/>
</dbReference>
<dbReference type="InterPro" id="IPR014746">
    <property type="entry name" value="Gln_synth/guanido_kin_cat_dom"/>
</dbReference>
<keyword evidence="12" id="KW-0808">Transferase</keyword>
<accession>A0A2G9YE83</accession>
<comment type="catalytic activity">
    <reaction evidence="9 10">
        <text>L-glutamyl-tRNA(Gln) + L-glutamine + ATP + H2O = L-glutaminyl-tRNA(Gln) + L-glutamate + ADP + phosphate + H(+)</text>
        <dbReference type="Rhea" id="RHEA:17521"/>
        <dbReference type="Rhea" id="RHEA-COMP:9681"/>
        <dbReference type="Rhea" id="RHEA-COMP:9684"/>
        <dbReference type="ChEBI" id="CHEBI:15377"/>
        <dbReference type="ChEBI" id="CHEBI:15378"/>
        <dbReference type="ChEBI" id="CHEBI:29985"/>
        <dbReference type="ChEBI" id="CHEBI:30616"/>
        <dbReference type="ChEBI" id="CHEBI:43474"/>
        <dbReference type="ChEBI" id="CHEBI:58359"/>
        <dbReference type="ChEBI" id="CHEBI:78520"/>
        <dbReference type="ChEBI" id="CHEBI:78521"/>
        <dbReference type="ChEBI" id="CHEBI:456216"/>
    </reaction>
</comment>
<dbReference type="NCBIfam" id="NF004014">
    <property type="entry name" value="PRK05477.1-4"/>
    <property type="match status" value="1"/>
</dbReference>
<dbReference type="InterPro" id="IPR017958">
    <property type="entry name" value="Gln-tRNA_amidoTrfase_suB_CS"/>
</dbReference>
<dbReference type="GO" id="GO:0006412">
    <property type="term" value="P:translation"/>
    <property type="evidence" value="ECO:0007669"/>
    <property type="project" value="UniProtKB-UniRule"/>
</dbReference>
<dbReference type="GO" id="GO:0050566">
    <property type="term" value="F:asparaginyl-tRNA synthase (glutamine-hydrolyzing) activity"/>
    <property type="evidence" value="ECO:0007669"/>
    <property type="project" value="RHEA"/>
</dbReference>
<evidence type="ECO:0000256" key="1">
    <source>
        <dbReference type="ARBA" id="ARBA00005306"/>
    </source>
</evidence>
<evidence type="ECO:0000256" key="3">
    <source>
        <dbReference type="ARBA" id="ARBA00022598"/>
    </source>
</evidence>
<dbReference type="InterPro" id="IPR004413">
    <property type="entry name" value="GatB"/>
</dbReference>
<dbReference type="InterPro" id="IPR018027">
    <property type="entry name" value="Asn/Gln_amidotransferase"/>
</dbReference>
<dbReference type="SMART" id="SM00845">
    <property type="entry name" value="GatB_Yqey"/>
    <property type="match status" value="1"/>
</dbReference>
<evidence type="ECO:0000256" key="6">
    <source>
        <dbReference type="ARBA" id="ARBA00022917"/>
    </source>
</evidence>
<evidence type="ECO:0000256" key="7">
    <source>
        <dbReference type="ARBA" id="ARBA00024799"/>
    </source>
</evidence>
<dbReference type="InterPro" id="IPR003789">
    <property type="entry name" value="Asn/Gln_tRNA_amidoTrase-B-like"/>
</dbReference>
<dbReference type="PANTHER" id="PTHR11659">
    <property type="entry name" value="GLUTAMYL-TRNA GLN AMIDOTRANSFERASE SUBUNIT B MITOCHONDRIAL AND PROKARYOTIC PET112-RELATED"/>
    <property type="match status" value="1"/>
</dbReference>
<evidence type="ECO:0000256" key="8">
    <source>
        <dbReference type="ARBA" id="ARBA00047380"/>
    </source>
</evidence>
<feature type="domain" description="Asn/Gln amidotransferase" evidence="11">
    <location>
        <begin position="314"/>
        <end position="451"/>
    </location>
</feature>
<dbReference type="SUPFAM" id="SSF55931">
    <property type="entry name" value="Glutamine synthetase/guanido kinase"/>
    <property type="match status" value="1"/>
</dbReference>
<sequence length="454" mass="52150">MAKKILKKSLSKYEVIIGLEIHVQLKTKSKMFCGCKNDPNETRPNLNVCPVCLGHPGTLPVINQKAFEFVLKTAKALNCQIAEISQFSRKSYFYPDLPKGYQISQYELPLAVKGELNKIKIRRIHLEEDTGRLIHQKSKTLIDFNRSGTPLMELVTEPEIKSSEQAKRFCQDLQIILRYLDVSSADMEKGEMRCEVNISLKNKGPKVEIKNLNSFKAVEKSIEYEIKRQTKAKKIIQETRGWDQNKQITFSQRTKESAHDYRYFPEPDLPMLQLSAFSFQLSEMPQEKKTRFLQEYKLPEQDIKILIQNKNLADYFEQIVSELEDKSLIKLANNYLLKIKDDFKKITPENFAEFISLINQGEISSSAADVVLREMQKTGGDPSQIIGEKDLRQTSDLDNIIQKVIKNNPKPVQDYQAGKQEALKFLIGQIMKETKGKANPQEARKLLIKLLASS</sequence>
<evidence type="ECO:0000313" key="13">
    <source>
        <dbReference type="Proteomes" id="UP000231480"/>
    </source>
</evidence>
<name>A0A2G9YE83_9BACT</name>
<dbReference type="GO" id="GO:0016740">
    <property type="term" value="F:transferase activity"/>
    <property type="evidence" value="ECO:0007669"/>
    <property type="project" value="UniProtKB-KW"/>
</dbReference>
<dbReference type="PROSITE" id="PS01234">
    <property type="entry name" value="GATB"/>
    <property type="match status" value="1"/>
</dbReference>
<dbReference type="AlphaFoldDB" id="A0A2G9YE83"/>
<gene>
    <name evidence="10" type="primary">gatB</name>
    <name evidence="12" type="ORF">COX44_03235</name>
</gene>
<keyword evidence="4 10" id="KW-0547">Nucleotide-binding</keyword>
<evidence type="ECO:0000256" key="9">
    <source>
        <dbReference type="ARBA" id="ARBA00047913"/>
    </source>
</evidence>
<evidence type="ECO:0000313" key="12">
    <source>
        <dbReference type="EMBL" id="PIP16841.1"/>
    </source>
</evidence>
<dbReference type="EMBL" id="PCRH01000069">
    <property type="protein sequence ID" value="PIP16841.1"/>
    <property type="molecule type" value="Genomic_DNA"/>
</dbReference>
<comment type="function">
    <text evidence="7 10">Allows the formation of correctly charged Asn-tRNA(Asn) or Gln-tRNA(Gln) through the transamidation of misacylated Asp-tRNA(Asn) or Glu-tRNA(Gln) in organisms which lack either or both of asparaginyl-tRNA or glutaminyl-tRNA synthetases. The reaction takes place in the presence of glutamine and ATP through an activated phospho-Asp-tRNA(Asn) or phospho-Glu-tRNA(Gln).</text>
</comment>
<protein>
    <recommendedName>
        <fullName evidence="10">Aspartyl/glutamyl-tRNA(Asn/Gln) amidotransferase subunit B</fullName>
        <shortName evidence="10">Asp/Glu-ADT subunit B</shortName>
        <ecNumber evidence="10">6.3.5.-</ecNumber>
    </recommendedName>
</protein>
<evidence type="ECO:0000256" key="10">
    <source>
        <dbReference type="HAMAP-Rule" id="MF_00121"/>
    </source>
</evidence>